<evidence type="ECO:0000256" key="1">
    <source>
        <dbReference type="SAM" id="MobiDB-lite"/>
    </source>
</evidence>
<comment type="caution">
    <text evidence="2">The sequence shown here is derived from an EMBL/GenBank/DDBJ whole genome shotgun (WGS) entry which is preliminary data.</text>
</comment>
<gene>
    <name evidence="2" type="ORF">LCGC14_2141440</name>
</gene>
<feature type="compositionally biased region" description="Basic residues" evidence="1">
    <location>
        <begin position="137"/>
        <end position="148"/>
    </location>
</feature>
<dbReference type="EMBL" id="LAZR01027092">
    <property type="protein sequence ID" value="KKL66793.1"/>
    <property type="molecule type" value="Genomic_DNA"/>
</dbReference>
<sequence length="156" mass="17733">MGDLSLDKAMGTTENFSLLNVLKAEQDEFVGCSTEPKIKIKQARRSIEIDQDVVDAMRKQFGNMPLGVGIRIMLGLKPKVAQNAWQEEEDTLIREHYPTNGGVLLAKVLGRSADCIRDRASDLGVKRVWLYKRDQRHKNAARREKARQKREQGLTK</sequence>
<dbReference type="AlphaFoldDB" id="A0A0F9DYA6"/>
<feature type="region of interest" description="Disordered" evidence="1">
    <location>
        <begin position="137"/>
        <end position="156"/>
    </location>
</feature>
<proteinExistence type="predicted"/>
<evidence type="ECO:0000313" key="2">
    <source>
        <dbReference type="EMBL" id="KKL66793.1"/>
    </source>
</evidence>
<name>A0A0F9DYA6_9ZZZZ</name>
<accession>A0A0F9DYA6</accession>
<reference evidence="2" key="1">
    <citation type="journal article" date="2015" name="Nature">
        <title>Complex archaea that bridge the gap between prokaryotes and eukaryotes.</title>
        <authorList>
            <person name="Spang A."/>
            <person name="Saw J.H."/>
            <person name="Jorgensen S.L."/>
            <person name="Zaremba-Niedzwiedzka K."/>
            <person name="Martijn J."/>
            <person name="Lind A.E."/>
            <person name="van Eijk R."/>
            <person name="Schleper C."/>
            <person name="Guy L."/>
            <person name="Ettema T.J."/>
        </authorList>
    </citation>
    <scope>NUCLEOTIDE SEQUENCE</scope>
</reference>
<organism evidence="2">
    <name type="scientific">marine sediment metagenome</name>
    <dbReference type="NCBI Taxonomy" id="412755"/>
    <lineage>
        <taxon>unclassified sequences</taxon>
        <taxon>metagenomes</taxon>
        <taxon>ecological metagenomes</taxon>
    </lineage>
</organism>
<protein>
    <submittedName>
        <fullName evidence="2">Uncharacterized protein</fullName>
    </submittedName>
</protein>